<dbReference type="OrthoDB" id="9810376at2"/>
<reference evidence="3" key="1">
    <citation type="submission" date="2017-10" db="EMBL/GenBank/DDBJ databases">
        <authorList>
            <person name="Toshchakov S.V."/>
            <person name="Goeva M.A."/>
        </authorList>
    </citation>
    <scope>NUCLEOTIDE SEQUENCE [LARGE SCALE GENOMIC DNA]</scope>
    <source>
        <strain evidence="3">JR1/69-1-13</strain>
    </source>
</reference>
<gene>
    <name evidence="2" type="ORF">CR165_15780</name>
</gene>
<dbReference type="InterPro" id="IPR019225">
    <property type="entry name" value="DUF2155"/>
</dbReference>
<dbReference type="Pfam" id="PF09923">
    <property type="entry name" value="DUF2155"/>
    <property type="match status" value="1"/>
</dbReference>
<evidence type="ECO:0000256" key="1">
    <source>
        <dbReference type="SAM" id="SignalP"/>
    </source>
</evidence>
<name>A0A2U1V1I2_9PROT</name>
<dbReference type="AlphaFoldDB" id="A0A2U1V1I2"/>
<dbReference type="RefSeq" id="WP_109517921.1">
    <property type="nucleotide sequence ID" value="NZ_JBHSCH010000027.1"/>
</dbReference>
<evidence type="ECO:0000313" key="3">
    <source>
        <dbReference type="Proteomes" id="UP000245048"/>
    </source>
</evidence>
<accession>A0A2U1V1I2</accession>
<organism evidence="2 3">
    <name type="scientific">Teichococcus aestuarii</name>
    <dbReference type="NCBI Taxonomy" id="568898"/>
    <lineage>
        <taxon>Bacteria</taxon>
        <taxon>Pseudomonadati</taxon>
        <taxon>Pseudomonadota</taxon>
        <taxon>Alphaproteobacteria</taxon>
        <taxon>Acetobacterales</taxon>
        <taxon>Roseomonadaceae</taxon>
        <taxon>Roseomonas</taxon>
    </lineage>
</organism>
<comment type="caution">
    <text evidence="2">The sequence shown here is derived from an EMBL/GenBank/DDBJ whole genome shotgun (WGS) entry which is preliminary data.</text>
</comment>
<dbReference type="Proteomes" id="UP000245048">
    <property type="component" value="Unassembled WGS sequence"/>
</dbReference>
<dbReference type="EMBL" id="PDOA01000011">
    <property type="protein sequence ID" value="PWC27760.1"/>
    <property type="molecule type" value="Genomic_DNA"/>
</dbReference>
<evidence type="ECO:0000313" key="2">
    <source>
        <dbReference type="EMBL" id="PWC27760.1"/>
    </source>
</evidence>
<keyword evidence="1" id="KW-0732">Signal</keyword>
<feature type="signal peptide" evidence="1">
    <location>
        <begin position="1"/>
        <end position="25"/>
    </location>
</feature>
<protein>
    <submittedName>
        <fullName evidence="2">Cellulase-like protein</fullName>
    </submittedName>
</protein>
<proteinExistence type="predicted"/>
<feature type="chain" id="PRO_5015705709" evidence="1">
    <location>
        <begin position="26"/>
        <end position="134"/>
    </location>
</feature>
<sequence length="134" mass="14916">MRRLRPLLRPLLLGLLLAATPLAEAPLRAQPQDQGWVPKRNAKLQALDKVTARITILETPLGRPATFGTLRVIVHACNARPPEEVPDAAAWLEVLETRNDSRGLPVFRGWMFANAPGVSMLEHPVYDLRVLECL</sequence>
<keyword evidence="3" id="KW-1185">Reference proteome</keyword>